<gene>
    <name evidence="1" type="ORF">COEREDRAFT_11792</name>
</gene>
<dbReference type="EMBL" id="KZ303548">
    <property type="protein sequence ID" value="PIA13079.1"/>
    <property type="molecule type" value="Genomic_DNA"/>
</dbReference>
<evidence type="ECO:0008006" key="3">
    <source>
        <dbReference type="Google" id="ProtNLM"/>
    </source>
</evidence>
<organism evidence="1 2">
    <name type="scientific">Coemansia reversa (strain ATCC 12441 / NRRL 1564)</name>
    <dbReference type="NCBI Taxonomy" id="763665"/>
    <lineage>
        <taxon>Eukaryota</taxon>
        <taxon>Fungi</taxon>
        <taxon>Fungi incertae sedis</taxon>
        <taxon>Zoopagomycota</taxon>
        <taxon>Kickxellomycotina</taxon>
        <taxon>Kickxellomycetes</taxon>
        <taxon>Kickxellales</taxon>
        <taxon>Kickxellaceae</taxon>
        <taxon>Coemansia</taxon>
    </lineage>
</organism>
<protein>
    <recommendedName>
        <fullName evidence="3">RNI-like protein</fullName>
    </recommendedName>
</protein>
<proteinExistence type="predicted"/>
<dbReference type="Proteomes" id="UP000242474">
    <property type="component" value="Unassembled WGS sequence"/>
</dbReference>
<evidence type="ECO:0000313" key="1">
    <source>
        <dbReference type="EMBL" id="PIA13079.1"/>
    </source>
</evidence>
<dbReference type="AlphaFoldDB" id="A0A2G5B241"/>
<evidence type="ECO:0000313" key="2">
    <source>
        <dbReference type="Proteomes" id="UP000242474"/>
    </source>
</evidence>
<keyword evidence="2" id="KW-1185">Reference proteome</keyword>
<sequence length="417" mass="47495">MSENSNSLKSVKSLDLWVSDTSSVFLNQTASKRVDMIFLRKVVGRIHKLAPHITRLDAHGLCGGPFFESFYGLLTAAYSGRLERMIIRNKVIVMPELQNFDNLTHLIITINNESVRYLPYVYAESLVFLRMENVPIDFTWSTNNQTVVFRNLRDLDVKYDWYNVKDVLIDKKINAAVKSCTHYFPAIKKLRMQGIVDHYPALLYGRFGSNMDLVELVGTKKAIDYVVVEKVPQAKNLVLDVSIDEHILDTNELCAIELLSSSSKVNVVVKINVLRRSAISMLDEIALSRLTELRILPSIDINKAISLISRLPSLEYLRICLSQTEILSDNKHASETAEQQNIWVKPISKTLSILSLQFSAYDRESVININAFKRLCLAIPSISKVHAFQIPKDVIAEFVEQYKLNYPHLAKTRICCN</sequence>
<dbReference type="OrthoDB" id="5565447at2759"/>
<name>A0A2G5B241_COERN</name>
<accession>A0A2G5B241</accession>
<reference evidence="1 2" key="1">
    <citation type="journal article" date="2015" name="Genome Biol. Evol.">
        <title>Phylogenomic analyses indicate that early fungi evolved digesting cell walls of algal ancestors of land plants.</title>
        <authorList>
            <person name="Chang Y."/>
            <person name="Wang S."/>
            <person name="Sekimoto S."/>
            <person name="Aerts A.L."/>
            <person name="Choi C."/>
            <person name="Clum A."/>
            <person name="LaButti K.M."/>
            <person name="Lindquist E.A."/>
            <person name="Yee Ngan C."/>
            <person name="Ohm R.A."/>
            <person name="Salamov A.A."/>
            <person name="Grigoriev I.V."/>
            <person name="Spatafora J.W."/>
            <person name="Berbee M.L."/>
        </authorList>
    </citation>
    <scope>NUCLEOTIDE SEQUENCE [LARGE SCALE GENOMIC DNA]</scope>
    <source>
        <strain evidence="1 2">NRRL 1564</strain>
    </source>
</reference>